<dbReference type="OrthoDB" id="9838123at2"/>
<evidence type="ECO:0008006" key="4">
    <source>
        <dbReference type="Google" id="ProtNLM"/>
    </source>
</evidence>
<organism evidence="2 3">
    <name type="scientific">Treponema berlinense</name>
    <dbReference type="NCBI Taxonomy" id="225004"/>
    <lineage>
        <taxon>Bacteria</taxon>
        <taxon>Pseudomonadati</taxon>
        <taxon>Spirochaetota</taxon>
        <taxon>Spirochaetia</taxon>
        <taxon>Spirochaetales</taxon>
        <taxon>Treponemataceae</taxon>
        <taxon>Treponema</taxon>
    </lineage>
</organism>
<protein>
    <recommendedName>
        <fullName evidence="4">Lipoprotein</fullName>
    </recommendedName>
</protein>
<feature type="chain" id="PRO_5012074929" description="Lipoprotein" evidence="1">
    <location>
        <begin position="21"/>
        <end position="300"/>
    </location>
</feature>
<name>A0A1T4P430_9SPIR</name>
<proteinExistence type="predicted"/>
<feature type="signal peptide" evidence="1">
    <location>
        <begin position="1"/>
        <end position="20"/>
    </location>
</feature>
<dbReference type="EMBL" id="FUXC01000008">
    <property type="protein sequence ID" value="SJZ86370.1"/>
    <property type="molecule type" value="Genomic_DNA"/>
</dbReference>
<reference evidence="2 3" key="1">
    <citation type="submission" date="2017-02" db="EMBL/GenBank/DDBJ databases">
        <authorList>
            <person name="Peterson S.W."/>
        </authorList>
    </citation>
    <scope>NUCLEOTIDE SEQUENCE [LARGE SCALE GENOMIC DNA]</scope>
    <source>
        <strain evidence="2 3">ATCC BAA-909</strain>
    </source>
</reference>
<dbReference type="AlphaFoldDB" id="A0A1T4P430"/>
<accession>A0A1T4P430</accession>
<evidence type="ECO:0000313" key="2">
    <source>
        <dbReference type="EMBL" id="SJZ86370.1"/>
    </source>
</evidence>
<dbReference type="PROSITE" id="PS51257">
    <property type="entry name" value="PROKAR_LIPOPROTEIN"/>
    <property type="match status" value="1"/>
</dbReference>
<dbReference type="Proteomes" id="UP000190395">
    <property type="component" value="Unassembled WGS sequence"/>
</dbReference>
<dbReference type="GeneID" id="303367663"/>
<keyword evidence="3" id="KW-1185">Reference proteome</keyword>
<evidence type="ECO:0000313" key="3">
    <source>
        <dbReference type="Proteomes" id="UP000190395"/>
    </source>
</evidence>
<keyword evidence="1" id="KW-0732">Signal</keyword>
<sequence>MKKFILLLLLFLSLSSCTIARDKNKAKLSSGDLEASTTAEKYYVSSSYHFMLNYPDFIGKAMNYAWQEYSGVTVPALVYPSNYCLKKDKYSSPYLEFANISAKKITQAEIFFFSTGNPDYTSLLVKLDLIPGGCSEVSLTDSFLGENEYRLDKIDFYFQDETMRSFSAADFFHFHYPELAAFDLSGSGTFFLKGNEGYFYLIIKNRKSDDENAGFFRLSITKENGEETIVEKGVSYNSEDNTYSYRLWDDMAIEDFCFAKKVNVEFRSTDGKIISEEITDSEQLEKISMWVAAFCYFGLR</sequence>
<gene>
    <name evidence="2" type="ORF">SAMN02745152_01431</name>
</gene>
<dbReference type="RefSeq" id="WP_143592633.1">
    <property type="nucleotide sequence ID" value="NZ_FUXC01000008.1"/>
</dbReference>
<evidence type="ECO:0000256" key="1">
    <source>
        <dbReference type="SAM" id="SignalP"/>
    </source>
</evidence>